<dbReference type="GO" id="GO:0006508">
    <property type="term" value="P:proteolysis"/>
    <property type="evidence" value="ECO:0007669"/>
    <property type="project" value="UniProtKB-KW"/>
</dbReference>
<dbReference type="GO" id="GO:0004519">
    <property type="term" value="F:endonuclease activity"/>
    <property type="evidence" value="ECO:0007669"/>
    <property type="project" value="UniProtKB-KW"/>
</dbReference>
<evidence type="ECO:0000256" key="15">
    <source>
        <dbReference type="ARBA" id="ARBA00023268"/>
    </source>
</evidence>
<dbReference type="InterPro" id="IPR016197">
    <property type="entry name" value="Chromo-like_dom_sf"/>
</dbReference>
<evidence type="ECO:0000256" key="13">
    <source>
        <dbReference type="ARBA" id="ARBA00023125"/>
    </source>
</evidence>
<dbReference type="InterPro" id="IPR012337">
    <property type="entry name" value="RNaseH-like_sf"/>
</dbReference>
<dbReference type="InterPro" id="IPR000477">
    <property type="entry name" value="RT_dom"/>
</dbReference>
<keyword evidence="6" id="KW-0064">Aspartyl protease</keyword>
<evidence type="ECO:0000256" key="2">
    <source>
        <dbReference type="ARBA" id="ARBA00022679"/>
    </source>
</evidence>
<keyword evidence="14" id="KW-0233">DNA recombination</keyword>
<dbReference type="Pfam" id="PF24626">
    <property type="entry name" value="SH3_Tf2-1"/>
    <property type="match status" value="1"/>
</dbReference>
<evidence type="ECO:0000259" key="17">
    <source>
        <dbReference type="PROSITE" id="PS50878"/>
    </source>
</evidence>
<dbReference type="Pfam" id="PF17919">
    <property type="entry name" value="RT_RNaseH_2"/>
    <property type="match status" value="1"/>
</dbReference>
<dbReference type="Gene3D" id="3.30.70.270">
    <property type="match status" value="2"/>
</dbReference>
<keyword evidence="4" id="KW-0540">Nuclease</keyword>
<keyword evidence="11" id="KW-0695">RNA-directed DNA polymerase</keyword>
<dbReference type="InterPro" id="IPR036397">
    <property type="entry name" value="RNaseH_sf"/>
</dbReference>
<keyword evidence="8" id="KW-0378">Hydrolase</keyword>
<dbReference type="InterPro" id="IPR041577">
    <property type="entry name" value="RT_RNaseH_2"/>
</dbReference>
<dbReference type="SUPFAM" id="SSF56672">
    <property type="entry name" value="DNA/RNA polymerases"/>
    <property type="match status" value="1"/>
</dbReference>
<keyword evidence="12" id="KW-0239">DNA-directed DNA polymerase</keyword>
<dbReference type="SUPFAM" id="SSF54160">
    <property type="entry name" value="Chromo domain-like"/>
    <property type="match status" value="1"/>
</dbReference>
<evidence type="ECO:0000256" key="1">
    <source>
        <dbReference type="ARBA" id="ARBA00022670"/>
    </source>
</evidence>
<dbReference type="Pfam" id="PF17921">
    <property type="entry name" value="Integrase_H2C2"/>
    <property type="match status" value="1"/>
</dbReference>
<dbReference type="InterPro" id="IPR000953">
    <property type="entry name" value="Chromo/chromo_shadow_dom"/>
</dbReference>
<keyword evidence="1" id="KW-0645">Protease</keyword>
<keyword evidence="7" id="KW-0255">Endonuclease</keyword>
<dbReference type="PANTHER" id="PTHR37984">
    <property type="entry name" value="PROTEIN CBG26694"/>
    <property type="match status" value="1"/>
</dbReference>
<dbReference type="CDD" id="cd09274">
    <property type="entry name" value="RNase_HI_RT_Ty3"/>
    <property type="match status" value="1"/>
</dbReference>
<dbReference type="GO" id="GO:0004190">
    <property type="term" value="F:aspartic-type endopeptidase activity"/>
    <property type="evidence" value="ECO:0007669"/>
    <property type="project" value="UniProtKB-KW"/>
</dbReference>
<dbReference type="PROSITE" id="PS50994">
    <property type="entry name" value="INTEGRASE"/>
    <property type="match status" value="1"/>
</dbReference>
<sequence length="1051" mass="118568">MHVTVGNGDRVACSSRIPDIAMVVGWTSFKIDCDVMDVGGYDLVLGVTFLGSLGPILWDFAEQTLGFQSGDRKILWAGIDRTPPPTLHAITPSGDTMLESLLEKFAALFQDPVGLPPQRAINHRIRLHSGTDAVAVRPYRYAHIQKDELERQCAEMLHQGVIRPSSSAFSSPALLVRKQDGSWRLCIDYRALNAKTVKDKFPIPVVEELLDELRGAKYFTKLDLRSGYHQVLMHSEDIHKTAFRTHQGLFEFLVMPFGLTNAPATFQALMNHILQRFLRRFVLVFFDDILIYSSSWAEHLQHIHLVLQTLADHSLFLKRSKCSFVASSVAYLGHVISAAGVAMDEDKIRAVLSWPVPRTVRAVRGFLGLAGYYRRFIKDYRATAAPLTKLLRKEGFRWTPETETAFINLRKALTQAPVLQLPDFQRPFIVECDASGSGFGAVLHQGEGAVAFFSRPIAPRHAKLAAYERELIGLVQAVRHWRPYLWGRLFFVKTDHRSLKFLLDQRLSTIPQHQWASKLIGFDFTVEFKAGHTNVVADALSRRDTDETTGACAALSGPVFSLFDDLRTELEHTPDLATMRAHAAAGTEGWSSVDGLLLKNNRVFVPPTSPLVPTIIADAHTAGHEGIQKTLHRVRATFHIPGDRGLVRQHVSSCWVCQQNKTEHLRPAGLLQSLEVPSAVWADIAMDFVEGLPRVNGKTVILTVVDRFSKFAHFIPLAHPYTATTVARAFFAEIVRLHGIPASIVSDRDPVFTSAFLRELFELSSTKLNMSSAFHPQSDGQSEATNKIITMYLHCLTGDRPRQWLQWLPWAEFCYNSSFQASLGTSPFRVVYGRDPPTLRQYDGASARLPAVAQQLRDRDEFLAEIRDRLEQAQQYQKNQHDRRHREVAFSPGQWVWLRLLHRPAASLDVCGRGKLGPRFYGPFKVLERIGEVAYRLLLPKGARLHNVFHIGLLKPYKGDEPVDTPDLPPVHHGRVCLLPQHVLQGRMARGVSEVLVHWQGQSAAEASWVPLAEFRQQYPSFQLEDELIVQAGRDVMYGRQYMRRRRSIRD</sequence>
<proteinExistence type="predicted"/>
<dbReference type="GO" id="GO:0003964">
    <property type="term" value="F:RNA-directed DNA polymerase activity"/>
    <property type="evidence" value="ECO:0007669"/>
    <property type="project" value="UniProtKB-KW"/>
</dbReference>
<gene>
    <name evidence="19" type="ORF">U9M48_023477</name>
</gene>
<keyword evidence="13" id="KW-0238">DNA-binding</keyword>
<evidence type="ECO:0000313" key="20">
    <source>
        <dbReference type="Proteomes" id="UP001341281"/>
    </source>
</evidence>
<evidence type="ECO:0000256" key="8">
    <source>
        <dbReference type="ARBA" id="ARBA00022801"/>
    </source>
</evidence>
<reference evidence="19 20" key="1">
    <citation type="submission" date="2024-02" db="EMBL/GenBank/DDBJ databases">
        <title>High-quality chromosome-scale genome assembly of Pensacola bahiagrass (Paspalum notatum Flugge var. saurae).</title>
        <authorList>
            <person name="Vega J.M."/>
            <person name="Podio M."/>
            <person name="Orjuela J."/>
            <person name="Siena L.A."/>
            <person name="Pessino S.C."/>
            <person name="Combes M.C."/>
            <person name="Mariac C."/>
            <person name="Albertini E."/>
            <person name="Pupilli F."/>
            <person name="Ortiz J.P.A."/>
            <person name="Leblanc O."/>
        </authorList>
    </citation>
    <scope>NUCLEOTIDE SEQUENCE [LARGE SCALE GENOMIC DNA]</scope>
    <source>
        <strain evidence="19">R1</strain>
        <tissue evidence="19">Leaf</tissue>
    </source>
</reference>
<dbReference type="AlphaFoldDB" id="A0AAQ3WW59"/>
<dbReference type="CDD" id="cd01647">
    <property type="entry name" value="RT_LTR"/>
    <property type="match status" value="1"/>
</dbReference>
<dbReference type="GO" id="GO:0003887">
    <property type="term" value="F:DNA-directed DNA polymerase activity"/>
    <property type="evidence" value="ECO:0007669"/>
    <property type="project" value="UniProtKB-KW"/>
</dbReference>
<evidence type="ECO:0000256" key="6">
    <source>
        <dbReference type="ARBA" id="ARBA00022750"/>
    </source>
</evidence>
<dbReference type="FunFam" id="3.10.10.10:FF:000007">
    <property type="entry name" value="Retrovirus-related Pol polyprotein from transposon 17.6-like Protein"/>
    <property type="match status" value="1"/>
</dbReference>
<feature type="domain" description="Chromo" evidence="16">
    <location>
        <begin position="978"/>
        <end position="1051"/>
    </location>
</feature>
<keyword evidence="9" id="KW-0460">Magnesium</keyword>
<dbReference type="Gene3D" id="3.10.10.10">
    <property type="entry name" value="HIV Type 1 Reverse Transcriptase, subunit A, domain 1"/>
    <property type="match status" value="1"/>
</dbReference>
<dbReference type="InterPro" id="IPR001584">
    <property type="entry name" value="Integrase_cat-core"/>
</dbReference>
<evidence type="ECO:0000256" key="3">
    <source>
        <dbReference type="ARBA" id="ARBA00022695"/>
    </source>
</evidence>
<keyword evidence="2" id="KW-0808">Transferase</keyword>
<evidence type="ECO:0000259" key="16">
    <source>
        <dbReference type="PROSITE" id="PS50013"/>
    </source>
</evidence>
<dbReference type="EMBL" id="CP144749">
    <property type="protein sequence ID" value="WVZ75426.1"/>
    <property type="molecule type" value="Genomic_DNA"/>
</dbReference>
<evidence type="ECO:0000259" key="18">
    <source>
        <dbReference type="PROSITE" id="PS50994"/>
    </source>
</evidence>
<keyword evidence="3" id="KW-0548">Nucleotidyltransferase</keyword>
<organism evidence="19 20">
    <name type="scientific">Paspalum notatum var. saurae</name>
    <dbReference type="NCBI Taxonomy" id="547442"/>
    <lineage>
        <taxon>Eukaryota</taxon>
        <taxon>Viridiplantae</taxon>
        <taxon>Streptophyta</taxon>
        <taxon>Embryophyta</taxon>
        <taxon>Tracheophyta</taxon>
        <taxon>Spermatophyta</taxon>
        <taxon>Magnoliopsida</taxon>
        <taxon>Liliopsida</taxon>
        <taxon>Poales</taxon>
        <taxon>Poaceae</taxon>
        <taxon>PACMAD clade</taxon>
        <taxon>Panicoideae</taxon>
        <taxon>Andropogonodae</taxon>
        <taxon>Paspaleae</taxon>
        <taxon>Paspalinae</taxon>
        <taxon>Paspalum</taxon>
    </lineage>
</organism>
<evidence type="ECO:0000256" key="12">
    <source>
        <dbReference type="ARBA" id="ARBA00022932"/>
    </source>
</evidence>
<dbReference type="InterPro" id="IPR043128">
    <property type="entry name" value="Rev_trsase/Diguanyl_cyclase"/>
</dbReference>
<dbReference type="InterPro" id="IPR056924">
    <property type="entry name" value="SH3_Tf2-1"/>
</dbReference>
<protein>
    <submittedName>
        <fullName evidence="19">Uncharacterized protein</fullName>
    </submittedName>
</protein>
<keyword evidence="5" id="KW-0479">Metal-binding</keyword>
<dbReference type="FunFam" id="3.30.70.270:FF:000020">
    <property type="entry name" value="Transposon Tf2-6 polyprotein-like Protein"/>
    <property type="match status" value="1"/>
</dbReference>
<dbReference type="Gene3D" id="1.10.340.70">
    <property type="match status" value="1"/>
</dbReference>
<dbReference type="Pfam" id="PF00078">
    <property type="entry name" value="RVT_1"/>
    <property type="match status" value="1"/>
</dbReference>
<evidence type="ECO:0000256" key="5">
    <source>
        <dbReference type="ARBA" id="ARBA00022723"/>
    </source>
</evidence>
<dbReference type="PROSITE" id="PS50878">
    <property type="entry name" value="RT_POL"/>
    <property type="match status" value="1"/>
</dbReference>
<feature type="domain" description="Reverse transcriptase" evidence="17">
    <location>
        <begin position="157"/>
        <end position="336"/>
    </location>
</feature>
<dbReference type="Proteomes" id="UP001341281">
    <property type="component" value="Chromosome 05"/>
</dbReference>
<keyword evidence="20" id="KW-1185">Reference proteome</keyword>
<evidence type="ECO:0000256" key="4">
    <source>
        <dbReference type="ARBA" id="ARBA00022722"/>
    </source>
</evidence>
<evidence type="ECO:0000256" key="10">
    <source>
        <dbReference type="ARBA" id="ARBA00022908"/>
    </source>
</evidence>
<dbReference type="PANTHER" id="PTHR37984:SF5">
    <property type="entry name" value="PROTEIN NYNRIN-LIKE"/>
    <property type="match status" value="1"/>
</dbReference>
<dbReference type="GO" id="GO:0003677">
    <property type="term" value="F:DNA binding"/>
    <property type="evidence" value="ECO:0007669"/>
    <property type="project" value="UniProtKB-KW"/>
</dbReference>
<dbReference type="InterPro" id="IPR041588">
    <property type="entry name" value="Integrase_H2C2"/>
</dbReference>
<dbReference type="InterPro" id="IPR043502">
    <property type="entry name" value="DNA/RNA_pol_sf"/>
</dbReference>
<dbReference type="InterPro" id="IPR050951">
    <property type="entry name" value="Retrovirus_Pol_polyprotein"/>
</dbReference>
<dbReference type="GO" id="GO:0046872">
    <property type="term" value="F:metal ion binding"/>
    <property type="evidence" value="ECO:0007669"/>
    <property type="project" value="UniProtKB-KW"/>
</dbReference>
<evidence type="ECO:0000256" key="14">
    <source>
        <dbReference type="ARBA" id="ARBA00023172"/>
    </source>
</evidence>
<dbReference type="GO" id="GO:0006310">
    <property type="term" value="P:DNA recombination"/>
    <property type="evidence" value="ECO:0007669"/>
    <property type="project" value="UniProtKB-KW"/>
</dbReference>
<dbReference type="PROSITE" id="PS50013">
    <property type="entry name" value="CHROMO_2"/>
    <property type="match status" value="1"/>
</dbReference>
<accession>A0AAQ3WW59</accession>
<evidence type="ECO:0000256" key="9">
    <source>
        <dbReference type="ARBA" id="ARBA00022842"/>
    </source>
</evidence>
<dbReference type="GO" id="GO:0015074">
    <property type="term" value="P:DNA integration"/>
    <property type="evidence" value="ECO:0007669"/>
    <property type="project" value="UniProtKB-KW"/>
</dbReference>
<keyword evidence="15" id="KW-0511">Multifunctional enzyme</keyword>
<dbReference type="FunFam" id="3.30.420.10:FF:000219">
    <property type="entry name" value="Putative retroelement"/>
    <property type="match status" value="1"/>
</dbReference>
<feature type="domain" description="Integrase catalytic" evidence="18">
    <location>
        <begin position="673"/>
        <end position="835"/>
    </location>
</feature>
<dbReference type="SUPFAM" id="SSF53098">
    <property type="entry name" value="Ribonuclease H-like"/>
    <property type="match status" value="1"/>
</dbReference>
<dbReference type="Gene3D" id="3.30.420.10">
    <property type="entry name" value="Ribonuclease H-like superfamily/Ribonuclease H"/>
    <property type="match status" value="1"/>
</dbReference>
<keyword evidence="10" id="KW-0229">DNA integration</keyword>
<evidence type="ECO:0000313" key="19">
    <source>
        <dbReference type="EMBL" id="WVZ75426.1"/>
    </source>
</evidence>
<evidence type="ECO:0000256" key="11">
    <source>
        <dbReference type="ARBA" id="ARBA00022918"/>
    </source>
</evidence>
<dbReference type="CDD" id="cd00303">
    <property type="entry name" value="retropepsin_like"/>
    <property type="match status" value="1"/>
</dbReference>
<name>A0AAQ3WW59_PASNO</name>
<evidence type="ECO:0000256" key="7">
    <source>
        <dbReference type="ARBA" id="ARBA00022759"/>
    </source>
</evidence>